<organism evidence="1">
    <name type="scientific">Siphoviridae sp. ctJT77</name>
    <dbReference type="NCBI Taxonomy" id="2825432"/>
    <lineage>
        <taxon>Viruses</taxon>
        <taxon>Duplodnaviria</taxon>
        <taxon>Heunggongvirae</taxon>
        <taxon>Uroviricota</taxon>
        <taxon>Caudoviricetes</taxon>
    </lineage>
</organism>
<reference evidence="1" key="1">
    <citation type="journal article" date="2021" name="Proc. Natl. Acad. Sci. U.S.A.">
        <title>A Catalog of Tens of Thousands of Viruses from Human Metagenomes Reveals Hidden Associations with Chronic Diseases.</title>
        <authorList>
            <person name="Tisza M.J."/>
            <person name="Buck C.B."/>
        </authorList>
    </citation>
    <scope>NUCLEOTIDE SEQUENCE</scope>
    <source>
        <strain evidence="1">CtJT77</strain>
    </source>
</reference>
<protein>
    <submittedName>
        <fullName evidence="1">Uncharacterized protein</fullName>
    </submittedName>
</protein>
<sequence>MEELWDDYFQYLIWRCGLQRMTKLTDVFAILHNIPFTYVLERDDNREEDGCDLRNEYNIPSEFSVEVEEAFFAHWCSVFEMLIGLAIRVDDEFIGDPAEEHPEDFFIEMLENLGLTKFVGKRYREQDVINIVQRWLDRRFDKDGRGSPFPVHHDHRDQRKIEIWDQMNTYISENYD</sequence>
<accession>A0A8S5UZM0</accession>
<dbReference type="EMBL" id="BK016174">
    <property type="protein sequence ID" value="DAF99935.1"/>
    <property type="molecule type" value="Genomic_DNA"/>
</dbReference>
<proteinExistence type="predicted"/>
<evidence type="ECO:0000313" key="1">
    <source>
        <dbReference type="EMBL" id="DAF99935.1"/>
    </source>
</evidence>
<name>A0A8S5UZM0_9CAUD</name>